<reference evidence="1 2" key="1">
    <citation type="submission" date="2012-04" db="EMBL/GenBank/DDBJ databases">
        <authorList>
            <person name="Kersulyte D."/>
            <person name="Cabrera L."/>
            <person name="Pacheco R."/>
            <person name="Herrera P."/>
            <person name="Rodriguez C."/>
            <person name="Gilman R.H."/>
            <person name="Berg D.E."/>
        </authorList>
    </citation>
    <scope>NUCLEOTIDE SEQUENCE [LARGE SCALE GENOMIC DNA]</scope>
    <source>
        <strain evidence="1 2">Shi169</strain>
    </source>
</reference>
<dbReference type="AlphaFoldDB" id="A0A0E0WDX6"/>
<dbReference type="Proteomes" id="UP000005007">
    <property type="component" value="Chromosome"/>
</dbReference>
<dbReference type="PATRIC" id="fig|1163741.3.peg.875"/>
<organism evidence="1 2">
    <name type="scientific">Helicobacter pylori Shi169</name>
    <dbReference type="NCBI Taxonomy" id="1163741"/>
    <lineage>
        <taxon>Bacteria</taxon>
        <taxon>Pseudomonadati</taxon>
        <taxon>Campylobacterota</taxon>
        <taxon>Epsilonproteobacteria</taxon>
        <taxon>Campylobacterales</taxon>
        <taxon>Helicobacteraceae</taxon>
        <taxon>Helicobacter</taxon>
    </lineage>
</organism>
<accession>A0A0E0WDX6</accession>
<keyword evidence="1" id="KW-0255">Endonuclease</keyword>
<dbReference type="HOGENOM" id="CLU_077682_0_0_7"/>
<keyword evidence="1" id="KW-0378">Hydrolase</keyword>
<proteinExistence type="predicted"/>
<gene>
    <name evidence="1" type="ORF">HPSH169_04360</name>
</gene>
<dbReference type="RefSeq" id="WP_001281078.1">
    <property type="nucleotide sequence ID" value="NC_017740.1"/>
</dbReference>
<dbReference type="GO" id="GO:0004519">
    <property type="term" value="F:endonuclease activity"/>
    <property type="evidence" value="ECO:0007669"/>
    <property type="project" value="UniProtKB-KW"/>
</dbReference>
<dbReference type="InterPro" id="IPR019059">
    <property type="entry name" value="Restrct_endonuc_II_HaeIII"/>
</dbReference>
<dbReference type="REBASE" id="47391">
    <property type="entry name" value="Hpy169ORF4355P"/>
</dbReference>
<protein>
    <submittedName>
        <fullName evidence="1">Type II restriction endonuclease</fullName>
    </submittedName>
</protein>
<keyword evidence="1" id="KW-0540">Nuclease</keyword>
<dbReference type="KEGG" id="hhq:HPSH169_04360"/>
<evidence type="ECO:0000313" key="2">
    <source>
        <dbReference type="Proteomes" id="UP000005007"/>
    </source>
</evidence>
<sequence>MSDKSNNQGRAYEYAWCLALEQKLSVFKKVIVDKQNGFNACYRAYESLEKSLQDRYLESTKQGVLLLLDCEPLLNEVIESSQNEITLSLQKDKLGEIGDIRDILIYFDRFCIGLSIKHNHDAVKHSRLSKDLDFGKKWLGVGVSQNYKDTIKPLFERLENAKKEGMLWRDFPNKEQEIYAPLLQAFKKEVLRIDENKKNKVPQKMVEYLLGKYDFYKAILLEREQKTKLEAYHFNNTLNRSVKNKPKRIIPLSKLPTRMIYFDFKPKSFNTLELVLDEGWSFSLRIHNASSRVEPSLKFDIKLLSKPESVAVFIVGF</sequence>
<dbReference type="EMBL" id="CP003473">
    <property type="protein sequence ID" value="AFH99560.1"/>
    <property type="molecule type" value="Genomic_DNA"/>
</dbReference>
<dbReference type="Pfam" id="PF09556">
    <property type="entry name" value="RE_HaeIII"/>
    <property type="match status" value="1"/>
</dbReference>
<name>A0A0E0WDX6_HELPX</name>
<evidence type="ECO:0000313" key="1">
    <source>
        <dbReference type="EMBL" id="AFH99560.1"/>
    </source>
</evidence>